<comment type="caution">
    <text evidence="1">The sequence shown here is derived from an EMBL/GenBank/DDBJ whole genome shotgun (WGS) entry which is preliminary data.</text>
</comment>
<proteinExistence type="predicted"/>
<keyword evidence="2" id="KW-1185">Reference proteome</keyword>
<dbReference type="AlphaFoldDB" id="A0AAI8VW95"/>
<evidence type="ECO:0000313" key="1">
    <source>
        <dbReference type="EMBL" id="CAJ2512218.1"/>
    </source>
</evidence>
<sequence>MQTSAHTVLEAAAKVLIEREKQFYAKYPFCSTLPFSENEIVSEVGKQMEKEIEVKTPSFERAVELFLGSLFTSSGKP</sequence>
<name>A0AAI8VW95_9PEZI</name>
<protein>
    <submittedName>
        <fullName evidence="1">Uu.00g052330.m01.CDS01</fullName>
    </submittedName>
</protein>
<accession>A0AAI8VW95</accession>
<evidence type="ECO:0000313" key="2">
    <source>
        <dbReference type="Proteomes" id="UP001295740"/>
    </source>
</evidence>
<dbReference type="Proteomes" id="UP001295740">
    <property type="component" value="Unassembled WGS sequence"/>
</dbReference>
<organism evidence="1 2">
    <name type="scientific">Anthostomella pinea</name>
    <dbReference type="NCBI Taxonomy" id="933095"/>
    <lineage>
        <taxon>Eukaryota</taxon>
        <taxon>Fungi</taxon>
        <taxon>Dikarya</taxon>
        <taxon>Ascomycota</taxon>
        <taxon>Pezizomycotina</taxon>
        <taxon>Sordariomycetes</taxon>
        <taxon>Xylariomycetidae</taxon>
        <taxon>Xylariales</taxon>
        <taxon>Xylariaceae</taxon>
        <taxon>Anthostomella</taxon>
    </lineage>
</organism>
<gene>
    <name evidence="1" type="ORF">KHLLAP_LOCUS12686</name>
</gene>
<reference evidence="1" key="1">
    <citation type="submission" date="2023-10" db="EMBL/GenBank/DDBJ databases">
        <authorList>
            <person name="Hackl T."/>
        </authorList>
    </citation>
    <scope>NUCLEOTIDE SEQUENCE</scope>
</reference>
<dbReference type="EMBL" id="CAUWAG010000019">
    <property type="protein sequence ID" value="CAJ2512218.1"/>
    <property type="molecule type" value="Genomic_DNA"/>
</dbReference>